<dbReference type="InterPro" id="IPR017871">
    <property type="entry name" value="ABC_transporter-like_CS"/>
</dbReference>
<sequence>MIRLRRAGRRFGAHAALSDLDLTIHAGERVAVLGASGAGKSTLLALLNGSLEPSSGSVEVLGEDLASLSAARRRPLQRRIGSVSQNLALIEQVRVVHNVNAGRLGRWSTARALASLVWPRSLDGVRDALDQVGLGWALYERTERLSGGERQRVAIARLLVQAPELVIADEPVSSLDPVRAAEALALLSRPDAGPATPQRGAGNCATSHDGAADVRRPIAAPLAERARTLVVSLHQPTLAREHCTRVIGLREGRIVLDLPVADATDAALHDLYELA</sequence>
<evidence type="ECO:0000313" key="4">
    <source>
        <dbReference type="EMBL" id="QOV41236.1"/>
    </source>
</evidence>
<dbReference type="PROSITE" id="PS50893">
    <property type="entry name" value="ABC_TRANSPORTER_2"/>
    <property type="match status" value="1"/>
</dbReference>
<dbReference type="PANTHER" id="PTHR24220">
    <property type="entry name" value="IMPORT ATP-BINDING PROTEIN"/>
    <property type="match status" value="1"/>
</dbReference>
<dbReference type="AlphaFoldDB" id="A0A7M2SY54"/>
<keyword evidence="1" id="KW-0547">Nucleotide-binding</keyword>
<protein>
    <submittedName>
        <fullName evidence="4">ATP-binding cassette domain-containing protein</fullName>
    </submittedName>
</protein>
<dbReference type="Proteomes" id="UP000594205">
    <property type="component" value="Chromosome"/>
</dbReference>
<dbReference type="GO" id="GO:0022857">
    <property type="term" value="F:transmembrane transporter activity"/>
    <property type="evidence" value="ECO:0007669"/>
    <property type="project" value="TreeGrafter"/>
</dbReference>
<name>A0A7M2SY54_9ACTN</name>
<gene>
    <name evidence="4" type="ORF">IM697_21800</name>
</gene>
<dbReference type="KEGG" id="sfeu:IM697_21800"/>
<dbReference type="InterPro" id="IPR027417">
    <property type="entry name" value="P-loop_NTPase"/>
</dbReference>
<keyword evidence="5" id="KW-1185">Reference proteome</keyword>
<dbReference type="PROSITE" id="PS00211">
    <property type="entry name" value="ABC_TRANSPORTER_1"/>
    <property type="match status" value="1"/>
</dbReference>
<reference evidence="4 5" key="1">
    <citation type="submission" date="2020-10" db="EMBL/GenBank/DDBJ databases">
        <title>Streptomyces ferrugineus complate genome analysis.</title>
        <authorList>
            <person name="Anwar N."/>
        </authorList>
    </citation>
    <scope>NUCLEOTIDE SEQUENCE [LARGE SCALE GENOMIC DNA]</scope>
    <source>
        <strain evidence="4 5">CCTCC AA2014009</strain>
    </source>
</reference>
<feature type="domain" description="ABC transporter" evidence="3">
    <location>
        <begin position="2"/>
        <end position="250"/>
    </location>
</feature>
<dbReference type="InterPro" id="IPR003439">
    <property type="entry name" value="ABC_transporter-like_ATP-bd"/>
</dbReference>
<dbReference type="GO" id="GO:0016887">
    <property type="term" value="F:ATP hydrolysis activity"/>
    <property type="evidence" value="ECO:0007669"/>
    <property type="project" value="InterPro"/>
</dbReference>
<dbReference type="SMART" id="SM00382">
    <property type="entry name" value="AAA"/>
    <property type="match status" value="1"/>
</dbReference>
<dbReference type="GO" id="GO:0005886">
    <property type="term" value="C:plasma membrane"/>
    <property type="evidence" value="ECO:0007669"/>
    <property type="project" value="TreeGrafter"/>
</dbReference>
<dbReference type="PANTHER" id="PTHR24220:SF659">
    <property type="entry name" value="TRANSPORTER, PUTATIVE-RELATED"/>
    <property type="match status" value="1"/>
</dbReference>
<evidence type="ECO:0000256" key="1">
    <source>
        <dbReference type="ARBA" id="ARBA00022741"/>
    </source>
</evidence>
<dbReference type="InterPro" id="IPR015854">
    <property type="entry name" value="ABC_transpr_LolD-like"/>
</dbReference>
<organism evidence="4 5">
    <name type="scientific">Streptomyces ferrugineus</name>
    <dbReference type="NCBI Taxonomy" id="1413221"/>
    <lineage>
        <taxon>Bacteria</taxon>
        <taxon>Bacillati</taxon>
        <taxon>Actinomycetota</taxon>
        <taxon>Actinomycetes</taxon>
        <taxon>Kitasatosporales</taxon>
        <taxon>Streptomycetaceae</taxon>
        <taxon>Streptomyces</taxon>
    </lineage>
</organism>
<evidence type="ECO:0000313" key="5">
    <source>
        <dbReference type="Proteomes" id="UP000594205"/>
    </source>
</evidence>
<evidence type="ECO:0000259" key="3">
    <source>
        <dbReference type="PROSITE" id="PS50893"/>
    </source>
</evidence>
<dbReference type="InterPro" id="IPR003593">
    <property type="entry name" value="AAA+_ATPase"/>
</dbReference>
<dbReference type="EMBL" id="CP063373">
    <property type="protein sequence ID" value="QOV41236.1"/>
    <property type="molecule type" value="Genomic_DNA"/>
</dbReference>
<dbReference type="Pfam" id="PF00005">
    <property type="entry name" value="ABC_tran"/>
    <property type="match status" value="1"/>
</dbReference>
<dbReference type="Gene3D" id="3.40.50.300">
    <property type="entry name" value="P-loop containing nucleotide triphosphate hydrolases"/>
    <property type="match status" value="1"/>
</dbReference>
<dbReference type="SUPFAM" id="SSF52540">
    <property type="entry name" value="P-loop containing nucleoside triphosphate hydrolases"/>
    <property type="match status" value="1"/>
</dbReference>
<keyword evidence="2 4" id="KW-0067">ATP-binding</keyword>
<dbReference type="GO" id="GO:0005524">
    <property type="term" value="F:ATP binding"/>
    <property type="evidence" value="ECO:0007669"/>
    <property type="project" value="UniProtKB-KW"/>
</dbReference>
<evidence type="ECO:0000256" key="2">
    <source>
        <dbReference type="ARBA" id="ARBA00022840"/>
    </source>
</evidence>
<accession>A0A7M2SY54</accession>
<proteinExistence type="predicted"/>